<evidence type="ECO:0000256" key="3">
    <source>
        <dbReference type="ARBA" id="ARBA00013080"/>
    </source>
</evidence>
<keyword evidence="4 8" id="KW-0028">Amino-acid biosynthesis</keyword>
<reference evidence="10 11" key="1">
    <citation type="submission" date="2018-06" db="EMBL/GenBank/DDBJ databases">
        <authorList>
            <consortium name="Pathogen Informatics"/>
            <person name="Doyle S."/>
        </authorList>
    </citation>
    <scope>NUCLEOTIDE SEQUENCE [LARGE SCALE GENOMIC DNA]</scope>
    <source>
        <strain evidence="10 11">NCTC12112</strain>
    </source>
</reference>
<feature type="active site" description="Proton acceptor" evidence="8">
    <location>
        <position position="221"/>
    </location>
</feature>
<comment type="pathway">
    <text evidence="1 8">Amino-acid biosynthesis; L-lysine biosynthesis via DAP pathway; DL-2,6-diaminopimelate from LL-2,6-diaminopimelate: step 1/1.</text>
</comment>
<feature type="site" description="Could be important to modulate the pK values of the two catalytic cysteine residues" evidence="8">
    <location>
        <position position="212"/>
    </location>
</feature>
<dbReference type="EC" id="5.1.1.7" evidence="3 8"/>
<comment type="caution">
    <text evidence="8">Lacks conserved residue(s) required for the propagation of feature annotation.</text>
</comment>
<feature type="binding site" evidence="8">
    <location>
        <position position="62"/>
    </location>
    <ligand>
        <name>substrate</name>
    </ligand>
</feature>
<dbReference type="AlphaFoldDB" id="A0AAX1TNB2"/>
<keyword evidence="6 8" id="KW-0413">Isomerase</keyword>
<feature type="binding site" evidence="8">
    <location>
        <position position="11"/>
    </location>
    <ligand>
        <name>substrate</name>
    </ligand>
</feature>
<feature type="active site" evidence="9">
    <location>
        <position position="71"/>
    </location>
</feature>
<dbReference type="SUPFAM" id="SSF54506">
    <property type="entry name" value="Diaminopimelate epimerase-like"/>
    <property type="match status" value="2"/>
</dbReference>
<feature type="binding site" evidence="8">
    <location>
        <begin position="212"/>
        <end position="213"/>
    </location>
    <ligand>
        <name>substrate</name>
    </ligand>
</feature>
<evidence type="ECO:0000313" key="11">
    <source>
        <dbReference type="Proteomes" id="UP000249008"/>
    </source>
</evidence>
<dbReference type="HAMAP" id="MF_00197">
    <property type="entry name" value="DAP_epimerase"/>
    <property type="match status" value="1"/>
</dbReference>
<comment type="subunit">
    <text evidence="8">Homodimer.</text>
</comment>
<comment type="similarity">
    <text evidence="2 8">Belongs to the diaminopimelate epimerase family.</text>
</comment>
<evidence type="ECO:0000256" key="5">
    <source>
        <dbReference type="ARBA" id="ARBA00023154"/>
    </source>
</evidence>
<feature type="binding site" evidence="8">
    <location>
        <position position="194"/>
    </location>
    <ligand>
        <name>substrate</name>
    </ligand>
</feature>
<dbReference type="GO" id="GO:0005829">
    <property type="term" value="C:cytosol"/>
    <property type="evidence" value="ECO:0007669"/>
    <property type="project" value="TreeGrafter"/>
</dbReference>
<comment type="function">
    <text evidence="8">Catalyzes the stereoinversion of LL-2,6-diaminopimelate (L,L-DAP) to meso-diaminopimelate (meso-DAP), a precursor of L-lysine and an essential component of the bacterial peptidoglycan.</text>
</comment>
<feature type="binding site" evidence="8">
    <location>
        <begin position="222"/>
        <end position="223"/>
    </location>
    <ligand>
        <name>substrate</name>
    </ligand>
</feature>
<evidence type="ECO:0000256" key="8">
    <source>
        <dbReference type="HAMAP-Rule" id="MF_00197"/>
    </source>
</evidence>
<comment type="subcellular location">
    <subcellularLocation>
        <location evidence="8">Cytoplasm</location>
    </subcellularLocation>
</comment>
<sequence length="278" mass="30888">MKFSKMQAAGNDFILMNGMIEKSSNWNETAKKVCDRHFGIGADGLMFCEESLKADIKMNYYNSDGSRGEMCGNGIRCFAKFVYDNEIVKKNEFSVETDAGIKYIKLDIGALGAIEYLKVDMEKVDFKGKNVPCTIEKENILEEEIMIGNKKVIFSSVLMGVPHTTIFVEDFDEYDVNETGSLMEKADIFPEKTNVNFAKVTADDTIMIKTWERGAGRTLGCGTGCCATAALAHKLGKIKKDKIKLLAEGGELFIEIGEDYEITMSGKAETICHGEFLK</sequence>
<dbReference type="Proteomes" id="UP000249008">
    <property type="component" value="Chromosome 1"/>
</dbReference>
<dbReference type="GO" id="GO:0008837">
    <property type="term" value="F:diaminopimelate epimerase activity"/>
    <property type="evidence" value="ECO:0007669"/>
    <property type="project" value="UniProtKB-UniRule"/>
</dbReference>
<keyword evidence="8" id="KW-0963">Cytoplasm</keyword>
<dbReference type="InterPro" id="IPR001653">
    <property type="entry name" value="DAP_epimerase_DapF"/>
</dbReference>
<dbReference type="Pfam" id="PF01678">
    <property type="entry name" value="DAP_epimerase"/>
    <property type="match status" value="2"/>
</dbReference>
<dbReference type="PROSITE" id="PS01326">
    <property type="entry name" value="DAP_EPIMERASE"/>
    <property type="match status" value="1"/>
</dbReference>
<feature type="active site" description="Proton donor" evidence="8">
    <location>
        <position position="71"/>
    </location>
</feature>
<dbReference type="KEGG" id="ful:C4N20_00440"/>
<evidence type="ECO:0000256" key="1">
    <source>
        <dbReference type="ARBA" id="ARBA00005196"/>
    </source>
</evidence>
<dbReference type="GO" id="GO:0009089">
    <property type="term" value="P:lysine biosynthetic process via diaminopimelate"/>
    <property type="evidence" value="ECO:0007669"/>
    <property type="project" value="UniProtKB-UniRule"/>
</dbReference>
<feature type="site" description="Could be important to modulate the pK values of the two catalytic cysteine residues" evidence="8">
    <location>
        <position position="163"/>
    </location>
</feature>
<keyword evidence="5 8" id="KW-0457">Lysine biosynthesis</keyword>
<accession>A0AAX1TNB2</accession>
<evidence type="ECO:0000256" key="9">
    <source>
        <dbReference type="PROSITE-ProRule" id="PRU10125"/>
    </source>
</evidence>
<evidence type="ECO:0000313" key="10">
    <source>
        <dbReference type="EMBL" id="SQJ06253.1"/>
    </source>
</evidence>
<dbReference type="NCBIfam" id="TIGR00652">
    <property type="entry name" value="DapF"/>
    <property type="match status" value="1"/>
</dbReference>
<dbReference type="Gene3D" id="3.10.310.10">
    <property type="entry name" value="Diaminopimelate Epimerase, Chain A, domain 1"/>
    <property type="match status" value="2"/>
</dbReference>
<dbReference type="PANTHER" id="PTHR31689">
    <property type="entry name" value="DIAMINOPIMELATE EPIMERASE, CHLOROPLASTIC"/>
    <property type="match status" value="1"/>
</dbReference>
<evidence type="ECO:0000256" key="6">
    <source>
        <dbReference type="ARBA" id="ARBA00023235"/>
    </source>
</evidence>
<dbReference type="EMBL" id="LS483487">
    <property type="protein sequence ID" value="SQJ06253.1"/>
    <property type="molecule type" value="Genomic_DNA"/>
</dbReference>
<dbReference type="PANTHER" id="PTHR31689:SF0">
    <property type="entry name" value="DIAMINOPIMELATE EPIMERASE"/>
    <property type="match status" value="1"/>
</dbReference>
<evidence type="ECO:0000256" key="7">
    <source>
        <dbReference type="ARBA" id="ARBA00051712"/>
    </source>
</evidence>
<name>A0AAX1TNB2_9FUSO</name>
<dbReference type="InterPro" id="IPR018510">
    <property type="entry name" value="DAP_epimerase_AS"/>
</dbReference>
<organism evidence="10 11">
    <name type="scientific">Fusobacterium ulcerans</name>
    <dbReference type="NCBI Taxonomy" id="861"/>
    <lineage>
        <taxon>Bacteria</taxon>
        <taxon>Fusobacteriati</taxon>
        <taxon>Fusobacteriota</taxon>
        <taxon>Fusobacteriia</taxon>
        <taxon>Fusobacteriales</taxon>
        <taxon>Fusobacteriaceae</taxon>
        <taxon>Fusobacterium</taxon>
    </lineage>
</organism>
<protein>
    <recommendedName>
        <fullName evidence="3 8">Diaminopimelate epimerase</fullName>
        <shortName evidence="8">DAP epimerase</shortName>
        <ecNumber evidence="3 8">5.1.1.7</ecNumber>
    </recommendedName>
    <alternativeName>
        <fullName evidence="8">PLP-independent amino acid racemase</fullName>
    </alternativeName>
</protein>
<gene>
    <name evidence="8 10" type="primary">dapF</name>
    <name evidence="10" type="ORF">NCTC12112_01957</name>
</gene>
<comment type="catalytic activity">
    <reaction evidence="7 8">
        <text>(2S,6S)-2,6-diaminopimelate = meso-2,6-diaminopimelate</text>
        <dbReference type="Rhea" id="RHEA:15393"/>
        <dbReference type="ChEBI" id="CHEBI:57609"/>
        <dbReference type="ChEBI" id="CHEBI:57791"/>
        <dbReference type="EC" id="5.1.1.7"/>
    </reaction>
</comment>
<evidence type="ECO:0000256" key="2">
    <source>
        <dbReference type="ARBA" id="ARBA00010219"/>
    </source>
</evidence>
<dbReference type="RefSeq" id="WP_005982038.1">
    <property type="nucleotide sequence ID" value="NZ_CABKNW010000005.1"/>
</dbReference>
<dbReference type="GeneID" id="78453258"/>
<evidence type="ECO:0000256" key="4">
    <source>
        <dbReference type="ARBA" id="ARBA00022605"/>
    </source>
</evidence>
<feature type="binding site" evidence="8">
    <location>
        <begin position="72"/>
        <end position="73"/>
    </location>
    <ligand>
        <name>substrate</name>
    </ligand>
</feature>
<proteinExistence type="inferred from homology"/>